<dbReference type="GO" id="GO:0045892">
    <property type="term" value="P:negative regulation of DNA-templated transcription"/>
    <property type="evidence" value="ECO:0007669"/>
    <property type="project" value="TreeGrafter"/>
</dbReference>
<dbReference type="KEGG" id="bmeg:BG04_4865"/>
<reference evidence="4 5" key="1">
    <citation type="journal article" date="2015" name="Genome Announc.">
        <title>Complete genome sequences for 35 biothreat assay-relevant bacillus species.</title>
        <authorList>
            <person name="Johnson S.L."/>
            <person name="Daligault H.E."/>
            <person name="Davenport K.W."/>
            <person name="Jaissle J."/>
            <person name="Frey K.G."/>
            <person name="Ladner J.T."/>
            <person name="Broomall S.M."/>
            <person name="Bishop-Lilly K.A."/>
            <person name="Bruce D.C."/>
            <person name="Gibbons H.S."/>
            <person name="Coyne S.R."/>
            <person name="Lo C.C."/>
            <person name="Meincke L."/>
            <person name="Munk A.C."/>
            <person name="Koroleva G.I."/>
            <person name="Rosenzweig C.N."/>
            <person name="Palacios G.F."/>
            <person name="Redden C.L."/>
            <person name="Minogue T.D."/>
            <person name="Chain P.S."/>
        </authorList>
    </citation>
    <scope>NUCLEOTIDE SEQUENCE [LARGE SCALE GENOMIC DNA]</scope>
    <source>
        <strain evidence="5">ATCC 14581 / DSM 32 / JCM 2506 / NBRC 15308 / NCIMB 9376 / NCTC 10342 / NRRL B-14308 / VKM B-512</strain>
    </source>
</reference>
<dbReference type="Gene3D" id="1.10.10.10">
    <property type="entry name" value="Winged helix-like DNA-binding domain superfamily/Winged helix DNA-binding domain"/>
    <property type="match status" value="1"/>
</dbReference>
<name>A0A0B6A9C0_PRIM2</name>
<dbReference type="PANTHER" id="PTHR30136">
    <property type="entry name" value="HELIX-TURN-HELIX TRANSCRIPTIONAL REGULATOR, ICLR FAMILY"/>
    <property type="match status" value="1"/>
</dbReference>
<dbReference type="EMBL" id="CP009920">
    <property type="protein sequence ID" value="AJI21525.1"/>
    <property type="molecule type" value="Genomic_DNA"/>
</dbReference>
<dbReference type="PROSITE" id="PS51077">
    <property type="entry name" value="HTH_ICLR"/>
    <property type="match status" value="1"/>
</dbReference>
<dbReference type="SUPFAM" id="SSF46785">
    <property type="entry name" value="Winged helix' DNA-binding domain"/>
    <property type="match status" value="1"/>
</dbReference>
<dbReference type="InterPro" id="IPR005471">
    <property type="entry name" value="Tscrpt_reg_IclR_N"/>
</dbReference>
<dbReference type="GO" id="GO:0003700">
    <property type="term" value="F:DNA-binding transcription factor activity"/>
    <property type="evidence" value="ECO:0007669"/>
    <property type="project" value="TreeGrafter"/>
</dbReference>
<evidence type="ECO:0000256" key="2">
    <source>
        <dbReference type="ARBA" id="ARBA00023125"/>
    </source>
</evidence>
<dbReference type="PROSITE" id="PS51078">
    <property type="entry name" value="ICLR_ED"/>
    <property type="match status" value="1"/>
</dbReference>
<dbReference type="Proteomes" id="UP000031829">
    <property type="component" value="Chromosome"/>
</dbReference>
<dbReference type="InterPro" id="IPR029016">
    <property type="entry name" value="GAF-like_dom_sf"/>
</dbReference>
<gene>
    <name evidence="4" type="ORF">BG04_4865</name>
</gene>
<dbReference type="SMART" id="SM00346">
    <property type="entry name" value="HTH_ICLR"/>
    <property type="match status" value="1"/>
</dbReference>
<keyword evidence="1" id="KW-0805">Transcription regulation</keyword>
<dbReference type="InterPro" id="IPR050707">
    <property type="entry name" value="HTH_MetabolicPath_Reg"/>
</dbReference>
<accession>A0A0B6A9C0</accession>
<dbReference type="GO" id="GO:0003677">
    <property type="term" value="F:DNA binding"/>
    <property type="evidence" value="ECO:0007669"/>
    <property type="project" value="UniProtKB-KW"/>
</dbReference>
<dbReference type="SUPFAM" id="SSF55781">
    <property type="entry name" value="GAF domain-like"/>
    <property type="match status" value="1"/>
</dbReference>
<dbReference type="InterPro" id="IPR036388">
    <property type="entry name" value="WH-like_DNA-bd_sf"/>
</dbReference>
<evidence type="ECO:0000313" key="4">
    <source>
        <dbReference type="EMBL" id="AJI21525.1"/>
    </source>
</evidence>
<organism evidence="4 5">
    <name type="scientific">Priestia megaterium (strain ATCC 14581 / DSM 32 / CCUG 1817 / JCM 2506 / NBRC 15308 / NCIMB 9376 / NCTC 10342 / NRRL B-14308 / VKM B-512 / Ford 19)</name>
    <name type="common">Bacillus megaterium</name>
    <dbReference type="NCBI Taxonomy" id="1348623"/>
    <lineage>
        <taxon>Bacteria</taxon>
        <taxon>Bacillati</taxon>
        <taxon>Bacillota</taxon>
        <taxon>Bacilli</taxon>
        <taxon>Bacillales</taxon>
        <taxon>Bacillaceae</taxon>
        <taxon>Priestia</taxon>
    </lineage>
</organism>
<dbReference type="PANTHER" id="PTHR30136:SF24">
    <property type="entry name" value="HTH-TYPE TRANSCRIPTIONAL REPRESSOR ALLR"/>
    <property type="match status" value="1"/>
</dbReference>
<dbReference type="InterPro" id="IPR036390">
    <property type="entry name" value="WH_DNA-bd_sf"/>
</dbReference>
<proteinExistence type="predicted"/>
<dbReference type="AlphaFoldDB" id="A0A0B6A9C0"/>
<evidence type="ECO:0000313" key="5">
    <source>
        <dbReference type="Proteomes" id="UP000031829"/>
    </source>
</evidence>
<sequence>MQANNKTVVKSMQILTLFIKHPKLSFTEMMEYSGVPKTSLHRMVGSLEEMGFLTKDAQGYYSLGLLFLQFGQLVANRLDIRSVAKPVMETLRDEVEEAVNLIVRDGNEAMYIEKVDTLHPVRLYTSIGRRSPLYAGACSRIILAHLPEKEQEEYISQTELAPIGIGTITDQKKLRNILKEAKEKGYTISTSELENFTTSVSAPIVNHQNEVVAGISVAGIEARFQGERLPFIIQKVTEAASLISEKLGYQGSLK</sequence>
<dbReference type="InterPro" id="IPR014757">
    <property type="entry name" value="Tscrpt_reg_IclR_C"/>
</dbReference>
<dbReference type="Pfam" id="PF09339">
    <property type="entry name" value="HTH_IclR"/>
    <property type="match status" value="1"/>
</dbReference>
<dbReference type="HOGENOM" id="CLU_062618_7_1_9"/>
<dbReference type="RefSeq" id="WP_034651862.1">
    <property type="nucleotide sequence ID" value="NZ_BCVB01000016.1"/>
</dbReference>
<keyword evidence="3" id="KW-0804">Transcription</keyword>
<dbReference type="Pfam" id="PF01614">
    <property type="entry name" value="IclR_C"/>
    <property type="match status" value="1"/>
</dbReference>
<evidence type="ECO:0000256" key="1">
    <source>
        <dbReference type="ARBA" id="ARBA00023015"/>
    </source>
</evidence>
<dbReference type="GeneID" id="93642846"/>
<protein>
    <submittedName>
        <fullName evidence="4">IclR helix-turn-helix domain protein</fullName>
    </submittedName>
</protein>
<dbReference type="Gene3D" id="3.30.450.40">
    <property type="match status" value="1"/>
</dbReference>
<evidence type="ECO:0000256" key="3">
    <source>
        <dbReference type="ARBA" id="ARBA00023163"/>
    </source>
</evidence>
<keyword evidence="2" id="KW-0238">DNA-binding</keyword>